<accession>A0ABU3B408</accession>
<dbReference type="EMBL" id="JAVRHY010000001">
    <property type="protein sequence ID" value="MDT0617196.1"/>
    <property type="molecule type" value="Genomic_DNA"/>
</dbReference>
<dbReference type="Proteomes" id="UP001259982">
    <property type="component" value="Unassembled WGS sequence"/>
</dbReference>
<proteinExistence type="predicted"/>
<keyword evidence="2" id="KW-1185">Reference proteome</keyword>
<evidence type="ECO:0000313" key="1">
    <source>
        <dbReference type="EMBL" id="MDT0617196.1"/>
    </source>
</evidence>
<name>A0ABU3B408_9GAMM</name>
<dbReference type="RefSeq" id="WP_311656835.1">
    <property type="nucleotide sequence ID" value="NZ_JAVRHY010000001.1"/>
</dbReference>
<evidence type="ECO:0000313" key="2">
    <source>
        <dbReference type="Proteomes" id="UP001259982"/>
    </source>
</evidence>
<organism evidence="1 2">
    <name type="scientific">Spectribacter acetivorans</name>
    <dbReference type="NCBI Taxonomy" id="3075603"/>
    <lineage>
        <taxon>Bacteria</taxon>
        <taxon>Pseudomonadati</taxon>
        <taxon>Pseudomonadota</taxon>
        <taxon>Gammaproteobacteria</taxon>
        <taxon>Salinisphaerales</taxon>
        <taxon>Salinisphaeraceae</taxon>
        <taxon>Spectribacter</taxon>
    </lineage>
</organism>
<sequence length="73" mass="7666">MSQNPMQALQQRLGANADELAFLEFVDDDTLTAISEAAGRELDARHDALTAAITNGVAALPGMLGGLARRVLT</sequence>
<protein>
    <submittedName>
        <fullName evidence="1">Uncharacterized protein</fullName>
    </submittedName>
</protein>
<gene>
    <name evidence="1" type="ORF">RM531_01775</name>
</gene>
<comment type="caution">
    <text evidence="1">The sequence shown here is derived from an EMBL/GenBank/DDBJ whole genome shotgun (WGS) entry which is preliminary data.</text>
</comment>
<reference evidence="1 2" key="1">
    <citation type="submission" date="2023-09" db="EMBL/GenBank/DDBJ databases">
        <authorList>
            <person name="Rey-Velasco X."/>
        </authorList>
    </citation>
    <scope>NUCLEOTIDE SEQUENCE [LARGE SCALE GENOMIC DNA]</scope>
    <source>
        <strain evidence="1 2">P385</strain>
    </source>
</reference>